<name>A0A0C3L7S5_9AGAM</name>
<organism evidence="2 3">
    <name type="scientific">Tulasnella calospora MUT 4182</name>
    <dbReference type="NCBI Taxonomy" id="1051891"/>
    <lineage>
        <taxon>Eukaryota</taxon>
        <taxon>Fungi</taxon>
        <taxon>Dikarya</taxon>
        <taxon>Basidiomycota</taxon>
        <taxon>Agaricomycotina</taxon>
        <taxon>Agaricomycetes</taxon>
        <taxon>Cantharellales</taxon>
        <taxon>Tulasnellaceae</taxon>
        <taxon>Tulasnella</taxon>
    </lineage>
</organism>
<dbReference type="EMBL" id="KN823366">
    <property type="protein sequence ID" value="KIO17577.1"/>
    <property type="molecule type" value="Genomic_DNA"/>
</dbReference>
<protein>
    <submittedName>
        <fullName evidence="2">Uncharacterized protein</fullName>
    </submittedName>
</protein>
<evidence type="ECO:0000313" key="2">
    <source>
        <dbReference type="EMBL" id="KIO17577.1"/>
    </source>
</evidence>
<evidence type="ECO:0000313" key="3">
    <source>
        <dbReference type="Proteomes" id="UP000054248"/>
    </source>
</evidence>
<feature type="compositionally biased region" description="Polar residues" evidence="1">
    <location>
        <begin position="368"/>
        <end position="384"/>
    </location>
</feature>
<keyword evidence="3" id="KW-1185">Reference proteome</keyword>
<sequence>MRQPSAMLTNIRSMLVRPPAFLPPTFVHLQNERRTPAPPARMLHDVIGPDRRSRPLISKANATPWQHLLERSARSHLTSHTTPHRHPHPFTFKRNTTPRRYPEEQLEMYEVPKVGDYLKEFRGRLPTQQGRDEVWEEVWRQSVFERAGLVVVLTPTVAPPVSPSNQTRRPTSTLRNLRYILASISKFLSSSSTVLLLILFPIYQVRLLARPPLAFVHLPLERRNPAAPSALLSKMQASPTSPTTLTIATRLLSPATLPQHRSLTFSDASNHLKALPPPSVHFHILHHNLWEALKYTRPPHLPNGHHDHPSFVRLELAHDAAVLGSTMLLTMLVLLSERPPKVSRSRRSTTTLLPVRPPRIALRAPGTNARQPSQTAFSAPIATT</sequence>
<gene>
    <name evidence="2" type="ORF">M407DRAFT_32744</name>
</gene>
<proteinExistence type="predicted"/>
<evidence type="ECO:0000256" key="1">
    <source>
        <dbReference type="SAM" id="MobiDB-lite"/>
    </source>
</evidence>
<reference evidence="3" key="2">
    <citation type="submission" date="2015-01" db="EMBL/GenBank/DDBJ databases">
        <title>Evolutionary Origins and Diversification of the Mycorrhizal Mutualists.</title>
        <authorList>
            <consortium name="DOE Joint Genome Institute"/>
            <consortium name="Mycorrhizal Genomics Consortium"/>
            <person name="Kohler A."/>
            <person name="Kuo A."/>
            <person name="Nagy L.G."/>
            <person name="Floudas D."/>
            <person name="Copeland A."/>
            <person name="Barry K.W."/>
            <person name="Cichocki N."/>
            <person name="Veneault-Fourrey C."/>
            <person name="LaButti K."/>
            <person name="Lindquist E.A."/>
            <person name="Lipzen A."/>
            <person name="Lundell T."/>
            <person name="Morin E."/>
            <person name="Murat C."/>
            <person name="Riley R."/>
            <person name="Ohm R."/>
            <person name="Sun H."/>
            <person name="Tunlid A."/>
            <person name="Henrissat B."/>
            <person name="Grigoriev I.V."/>
            <person name="Hibbett D.S."/>
            <person name="Martin F."/>
        </authorList>
    </citation>
    <scope>NUCLEOTIDE SEQUENCE [LARGE SCALE GENOMIC DNA]</scope>
    <source>
        <strain evidence="3">MUT 4182</strain>
    </source>
</reference>
<dbReference type="HOGENOM" id="CLU_720008_0_0_1"/>
<accession>A0A0C3L7S5</accession>
<reference evidence="2 3" key="1">
    <citation type="submission" date="2014-04" db="EMBL/GenBank/DDBJ databases">
        <authorList>
            <consortium name="DOE Joint Genome Institute"/>
            <person name="Kuo A."/>
            <person name="Girlanda M."/>
            <person name="Perotto S."/>
            <person name="Kohler A."/>
            <person name="Nagy L.G."/>
            <person name="Floudas D."/>
            <person name="Copeland A."/>
            <person name="Barry K.W."/>
            <person name="Cichocki N."/>
            <person name="Veneault-Fourrey C."/>
            <person name="LaButti K."/>
            <person name="Lindquist E.A."/>
            <person name="Lipzen A."/>
            <person name="Lundell T."/>
            <person name="Morin E."/>
            <person name="Murat C."/>
            <person name="Sun H."/>
            <person name="Tunlid A."/>
            <person name="Henrissat B."/>
            <person name="Grigoriev I.V."/>
            <person name="Hibbett D.S."/>
            <person name="Martin F."/>
            <person name="Nordberg H.P."/>
            <person name="Cantor M.N."/>
            <person name="Hua S.X."/>
        </authorList>
    </citation>
    <scope>NUCLEOTIDE SEQUENCE [LARGE SCALE GENOMIC DNA]</scope>
    <source>
        <strain evidence="2 3">MUT 4182</strain>
    </source>
</reference>
<feature type="region of interest" description="Disordered" evidence="1">
    <location>
        <begin position="364"/>
        <end position="384"/>
    </location>
</feature>
<feature type="region of interest" description="Disordered" evidence="1">
    <location>
        <begin position="75"/>
        <end position="96"/>
    </location>
</feature>
<dbReference type="AlphaFoldDB" id="A0A0C3L7S5"/>
<dbReference type="Proteomes" id="UP000054248">
    <property type="component" value="Unassembled WGS sequence"/>
</dbReference>